<dbReference type="EMBL" id="CAMKVN010001766">
    <property type="protein sequence ID" value="CAI2177939.1"/>
    <property type="molecule type" value="Genomic_DNA"/>
</dbReference>
<dbReference type="InterPro" id="IPR049428">
    <property type="entry name" value="RecA-like_N"/>
</dbReference>
<keyword evidence="4 5" id="KW-0233">DNA recombination</keyword>
<sequence>MAQKKASQSELENLTSPEIKKIIENITKEYGEGIITTLGESKFKDQPTLSTGSIILDHETGGGYPLGRIVEIYGENSSGKTTLALHANIGVDIDGLLVLRPRHGEEAFKLVTDFIRGGAGLIVIDSIAPLIPLELLGNWERPPIGAHAKMLNNGLRQINHEMTNRETIIIFINQIRYKIPTGFTFGNPETTTGGASLPYYASLRIKLKNKKEEVEKGGKYIGIKICAWVLKRRAILSQVSSKDKKKPTDIELMFEGGIQKEREIFDLATELNIIQKSENPELYQKIEQEVFETINADK</sequence>
<dbReference type="GO" id="GO:0006281">
    <property type="term" value="P:DNA repair"/>
    <property type="evidence" value="ECO:0007669"/>
    <property type="project" value="InterPro"/>
</dbReference>
<accession>A0A9W4SPI2</accession>
<evidence type="ECO:0000256" key="4">
    <source>
        <dbReference type="ARBA" id="ARBA00023172"/>
    </source>
</evidence>
<keyword evidence="8" id="KW-1185">Reference proteome</keyword>
<gene>
    <name evidence="7" type="ORF">FWILDA_LOCUS8335</name>
</gene>
<dbReference type="PROSITE" id="PS50163">
    <property type="entry name" value="RECA_3"/>
    <property type="match status" value="1"/>
</dbReference>
<dbReference type="PRINTS" id="PR00142">
    <property type="entry name" value="RECA"/>
</dbReference>
<dbReference type="Proteomes" id="UP001153678">
    <property type="component" value="Unassembled WGS sequence"/>
</dbReference>
<evidence type="ECO:0000259" key="6">
    <source>
        <dbReference type="PROSITE" id="PS50163"/>
    </source>
</evidence>
<dbReference type="GO" id="GO:0005829">
    <property type="term" value="C:cytosol"/>
    <property type="evidence" value="ECO:0007669"/>
    <property type="project" value="TreeGrafter"/>
</dbReference>
<dbReference type="GO" id="GO:0003697">
    <property type="term" value="F:single-stranded DNA binding"/>
    <property type="evidence" value="ECO:0007669"/>
    <property type="project" value="InterPro"/>
</dbReference>
<evidence type="ECO:0000256" key="2">
    <source>
        <dbReference type="ARBA" id="ARBA00022741"/>
    </source>
</evidence>
<dbReference type="OrthoDB" id="5957327at2759"/>
<reference evidence="7" key="1">
    <citation type="submission" date="2022-08" db="EMBL/GenBank/DDBJ databases">
        <authorList>
            <person name="Kallberg Y."/>
            <person name="Tangrot J."/>
            <person name="Rosling A."/>
        </authorList>
    </citation>
    <scope>NUCLEOTIDE SEQUENCE</scope>
    <source>
        <strain evidence="7">Wild A</strain>
    </source>
</reference>
<dbReference type="GO" id="GO:0008094">
    <property type="term" value="F:ATP-dependent activity, acting on DNA"/>
    <property type="evidence" value="ECO:0007669"/>
    <property type="project" value="InterPro"/>
</dbReference>
<dbReference type="InterPro" id="IPR003593">
    <property type="entry name" value="AAA+_ATPase"/>
</dbReference>
<dbReference type="PANTHER" id="PTHR45900">
    <property type="entry name" value="RECA"/>
    <property type="match status" value="1"/>
</dbReference>
<comment type="caution">
    <text evidence="7">The sequence shown here is derived from an EMBL/GenBank/DDBJ whole genome shotgun (WGS) entry which is preliminary data.</text>
</comment>
<keyword evidence="5" id="KW-0238">DNA-binding</keyword>
<dbReference type="SUPFAM" id="SSF52540">
    <property type="entry name" value="P-loop containing nucleoside triphosphate hydrolases"/>
    <property type="match status" value="1"/>
</dbReference>
<evidence type="ECO:0000313" key="7">
    <source>
        <dbReference type="EMBL" id="CAI2177939.1"/>
    </source>
</evidence>
<dbReference type="InterPro" id="IPR013765">
    <property type="entry name" value="DNA_recomb/repair_RecA"/>
</dbReference>
<evidence type="ECO:0000256" key="3">
    <source>
        <dbReference type="ARBA" id="ARBA00022840"/>
    </source>
</evidence>
<evidence type="ECO:0000313" key="8">
    <source>
        <dbReference type="Proteomes" id="UP001153678"/>
    </source>
</evidence>
<dbReference type="GO" id="GO:0006310">
    <property type="term" value="P:DNA recombination"/>
    <property type="evidence" value="ECO:0007669"/>
    <property type="project" value="UniProtKB-KW"/>
</dbReference>
<dbReference type="Pfam" id="PF00154">
    <property type="entry name" value="RecA_N"/>
    <property type="match status" value="2"/>
</dbReference>
<feature type="domain" description="RecA family profile 2" evidence="6">
    <location>
        <begin position="182"/>
        <end position="263"/>
    </location>
</feature>
<protein>
    <submittedName>
        <fullName evidence="7">6292_t:CDS:1</fullName>
    </submittedName>
</protein>
<dbReference type="InterPro" id="IPR027417">
    <property type="entry name" value="P-loop_NTPase"/>
</dbReference>
<proteinExistence type="inferred from homology"/>
<dbReference type="GO" id="GO:0005524">
    <property type="term" value="F:ATP binding"/>
    <property type="evidence" value="ECO:0007669"/>
    <property type="project" value="UniProtKB-KW"/>
</dbReference>
<keyword evidence="2 5" id="KW-0547">Nucleotide-binding</keyword>
<dbReference type="AlphaFoldDB" id="A0A9W4SPI2"/>
<evidence type="ECO:0000256" key="5">
    <source>
        <dbReference type="RuleBase" id="RU004527"/>
    </source>
</evidence>
<dbReference type="Gene3D" id="3.40.50.300">
    <property type="entry name" value="P-loop containing nucleotide triphosphate hydrolases"/>
    <property type="match status" value="2"/>
</dbReference>
<evidence type="ECO:0000256" key="1">
    <source>
        <dbReference type="ARBA" id="ARBA00009391"/>
    </source>
</evidence>
<dbReference type="InterPro" id="IPR020587">
    <property type="entry name" value="RecA_monomer-monomer_interface"/>
</dbReference>
<dbReference type="SMART" id="SM00382">
    <property type="entry name" value="AAA"/>
    <property type="match status" value="1"/>
</dbReference>
<comment type="similarity">
    <text evidence="1 5">Belongs to the RecA family.</text>
</comment>
<keyword evidence="5" id="KW-0227">DNA damage</keyword>
<organism evidence="7 8">
    <name type="scientific">Funneliformis geosporum</name>
    <dbReference type="NCBI Taxonomy" id="1117311"/>
    <lineage>
        <taxon>Eukaryota</taxon>
        <taxon>Fungi</taxon>
        <taxon>Fungi incertae sedis</taxon>
        <taxon>Mucoromycota</taxon>
        <taxon>Glomeromycotina</taxon>
        <taxon>Glomeromycetes</taxon>
        <taxon>Glomerales</taxon>
        <taxon>Glomeraceae</taxon>
        <taxon>Funneliformis</taxon>
    </lineage>
</organism>
<name>A0A9W4SPI2_9GLOM</name>
<dbReference type="PANTHER" id="PTHR45900:SF1">
    <property type="entry name" value="MITOCHONDRIAL DNA REPAIR PROTEIN RECA HOMOLOG-RELATED"/>
    <property type="match status" value="1"/>
</dbReference>
<keyword evidence="3 5" id="KW-0067">ATP-binding</keyword>